<evidence type="ECO:0000256" key="1">
    <source>
        <dbReference type="SAM" id="Coils"/>
    </source>
</evidence>
<feature type="compositionally biased region" description="Low complexity" evidence="2">
    <location>
        <begin position="145"/>
        <end position="156"/>
    </location>
</feature>
<keyword evidence="4" id="KW-1185">Reference proteome</keyword>
<protein>
    <recommendedName>
        <fullName evidence="5">PH domain-containing protein</fullName>
    </recommendedName>
</protein>
<dbReference type="AlphaFoldDB" id="A0A8J6E1R4"/>
<keyword evidence="1" id="KW-0175">Coiled coil</keyword>
<accession>A0A8J6E1R4</accession>
<gene>
    <name evidence="3" type="ORF">J8273_1717</name>
</gene>
<comment type="caution">
    <text evidence="3">The sequence shown here is derived from an EMBL/GenBank/DDBJ whole genome shotgun (WGS) entry which is preliminary data.</text>
</comment>
<evidence type="ECO:0008006" key="5">
    <source>
        <dbReference type="Google" id="ProtNLM"/>
    </source>
</evidence>
<evidence type="ECO:0000313" key="4">
    <source>
        <dbReference type="Proteomes" id="UP000717585"/>
    </source>
</evidence>
<evidence type="ECO:0000256" key="2">
    <source>
        <dbReference type="SAM" id="MobiDB-lite"/>
    </source>
</evidence>
<proteinExistence type="predicted"/>
<reference evidence="3" key="1">
    <citation type="submission" date="2021-05" db="EMBL/GenBank/DDBJ databases">
        <title>A free-living protist that lacks canonical eukaryotic 1 DNA replication and segregation systems.</title>
        <authorList>
            <person name="Salas-Leiva D.E."/>
            <person name="Tromer E.C."/>
            <person name="Curtis B.A."/>
            <person name="Jerlstrom-Hultqvist J."/>
            <person name="Kolisko M."/>
            <person name="Yi Z."/>
            <person name="Salas-Leiva J.S."/>
            <person name="Gallot-Lavallee L."/>
            <person name="Kops G.J.P.L."/>
            <person name="Archibald J.M."/>
            <person name="Simpson A.G.B."/>
            <person name="Roger A.J."/>
        </authorList>
    </citation>
    <scope>NUCLEOTIDE SEQUENCE</scope>
    <source>
        <strain evidence="3">BICM</strain>
    </source>
</reference>
<feature type="region of interest" description="Disordered" evidence="2">
    <location>
        <begin position="120"/>
        <end position="156"/>
    </location>
</feature>
<organism evidence="3 4">
    <name type="scientific">Carpediemonas membranifera</name>
    <dbReference type="NCBI Taxonomy" id="201153"/>
    <lineage>
        <taxon>Eukaryota</taxon>
        <taxon>Metamonada</taxon>
        <taxon>Carpediemonas-like organisms</taxon>
        <taxon>Carpediemonas</taxon>
    </lineage>
</organism>
<evidence type="ECO:0000313" key="3">
    <source>
        <dbReference type="EMBL" id="KAG9396699.1"/>
    </source>
</evidence>
<dbReference type="EMBL" id="JAHDYR010000005">
    <property type="protein sequence ID" value="KAG9396699.1"/>
    <property type="molecule type" value="Genomic_DNA"/>
</dbReference>
<sequence>MVKVYRKCHLLTTEDNKWKRYDSAPHFLAIQKEENSYILTGLGFPGAAPDTEDIDLDSPDVVIHFTRVLTESSKVNYNFDRPPSVTITITAQGVFGIQYRSADDCQGFKEAIDATMEAIANPPPEDEEPVEASPVRSPNPEPERALPAAPSTVASSAVLPPARPAVAAPKSSLLTSHKPESSVVLADTPAAQPVDPDQGPLPATVTLITGRQMTLQQSAVPSSVLDDIREELTAVREDVRQLRTDVELRLQQMEKTIVQAVVNALK</sequence>
<feature type="coiled-coil region" evidence="1">
    <location>
        <begin position="225"/>
        <end position="256"/>
    </location>
</feature>
<name>A0A8J6E1R4_9EUKA</name>
<dbReference type="Proteomes" id="UP000717585">
    <property type="component" value="Unassembled WGS sequence"/>
</dbReference>